<dbReference type="RefSeq" id="XP_005760599.1">
    <property type="nucleotide sequence ID" value="XM_005760542.1"/>
</dbReference>
<accession>A0A0D3IA85</accession>
<keyword evidence="1" id="KW-0812">Transmembrane</keyword>
<dbReference type="AlphaFoldDB" id="A0A0D3IA85"/>
<keyword evidence="1" id="KW-0472">Membrane</keyword>
<proteinExistence type="predicted"/>
<feature type="transmembrane region" description="Helical" evidence="1">
    <location>
        <begin position="29"/>
        <end position="48"/>
    </location>
</feature>
<protein>
    <submittedName>
        <fullName evidence="2">Uncharacterized protein</fullName>
    </submittedName>
</protein>
<evidence type="ECO:0000313" key="2">
    <source>
        <dbReference type="EnsemblProtists" id="EOD08170"/>
    </source>
</evidence>
<keyword evidence="3" id="KW-1185">Reference proteome</keyword>
<feature type="transmembrane region" description="Helical" evidence="1">
    <location>
        <begin position="57"/>
        <end position="75"/>
    </location>
</feature>
<dbReference type="Proteomes" id="UP000013827">
    <property type="component" value="Unassembled WGS sequence"/>
</dbReference>
<feature type="transmembrane region" description="Helical" evidence="1">
    <location>
        <begin position="163"/>
        <end position="183"/>
    </location>
</feature>
<dbReference type="EnsemblProtists" id="EOD18961">
    <property type="protein sequence ID" value="EOD18961"/>
    <property type="gene ID" value="EMIHUDRAFT_243483"/>
</dbReference>
<dbReference type="HOGENOM" id="CLU_1436892_0_0_1"/>
<feature type="transmembrane region" description="Helical" evidence="1">
    <location>
        <begin position="125"/>
        <end position="143"/>
    </location>
</feature>
<sequence length="189" mass="20960">MLHLVRSDPSADRPEWRPYVFSRHPLAVAYRYSAGGYSFAGLLLLLFADRMRSYDAGVWWCALGMALVVQGAVAYLGDVQSWGRPSVWKQLDPLLASTLFLAFGPWLGARSLLGHFVVPRSTLSLWLAGCALALFAKAKAAQASRRAAPRLEEMLAWHTLWHALPFLAVFCILDLAFMLTFAGSEFARA</sequence>
<dbReference type="KEGG" id="ehx:EMIHUDRAFT_243483"/>
<name>A0A0D3IA85_EMIH1</name>
<reference evidence="3" key="1">
    <citation type="journal article" date="2013" name="Nature">
        <title>Pan genome of the phytoplankton Emiliania underpins its global distribution.</title>
        <authorList>
            <person name="Read B.A."/>
            <person name="Kegel J."/>
            <person name="Klute M.J."/>
            <person name="Kuo A."/>
            <person name="Lefebvre S.C."/>
            <person name="Maumus F."/>
            <person name="Mayer C."/>
            <person name="Miller J."/>
            <person name="Monier A."/>
            <person name="Salamov A."/>
            <person name="Young J."/>
            <person name="Aguilar M."/>
            <person name="Claverie J.M."/>
            <person name="Frickenhaus S."/>
            <person name="Gonzalez K."/>
            <person name="Herman E.K."/>
            <person name="Lin Y.C."/>
            <person name="Napier J."/>
            <person name="Ogata H."/>
            <person name="Sarno A.F."/>
            <person name="Shmutz J."/>
            <person name="Schroeder D."/>
            <person name="de Vargas C."/>
            <person name="Verret F."/>
            <person name="von Dassow P."/>
            <person name="Valentin K."/>
            <person name="Van de Peer Y."/>
            <person name="Wheeler G."/>
            <person name="Dacks J.B."/>
            <person name="Delwiche C.F."/>
            <person name="Dyhrman S.T."/>
            <person name="Glockner G."/>
            <person name="John U."/>
            <person name="Richards T."/>
            <person name="Worden A.Z."/>
            <person name="Zhang X."/>
            <person name="Grigoriev I.V."/>
            <person name="Allen A.E."/>
            <person name="Bidle K."/>
            <person name="Borodovsky M."/>
            <person name="Bowler C."/>
            <person name="Brownlee C."/>
            <person name="Cock J.M."/>
            <person name="Elias M."/>
            <person name="Gladyshev V.N."/>
            <person name="Groth M."/>
            <person name="Guda C."/>
            <person name="Hadaegh A."/>
            <person name="Iglesias-Rodriguez M.D."/>
            <person name="Jenkins J."/>
            <person name="Jones B.M."/>
            <person name="Lawson T."/>
            <person name="Leese F."/>
            <person name="Lindquist E."/>
            <person name="Lobanov A."/>
            <person name="Lomsadze A."/>
            <person name="Malik S.B."/>
            <person name="Marsh M.E."/>
            <person name="Mackinder L."/>
            <person name="Mock T."/>
            <person name="Mueller-Roeber B."/>
            <person name="Pagarete A."/>
            <person name="Parker M."/>
            <person name="Probert I."/>
            <person name="Quesneville H."/>
            <person name="Raines C."/>
            <person name="Rensing S.A."/>
            <person name="Riano-Pachon D.M."/>
            <person name="Richier S."/>
            <person name="Rokitta S."/>
            <person name="Shiraiwa Y."/>
            <person name="Soanes D.M."/>
            <person name="van der Giezen M."/>
            <person name="Wahlund T.M."/>
            <person name="Williams B."/>
            <person name="Wilson W."/>
            <person name="Wolfe G."/>
            <person name="Wurch L.L."/>
        </authorList>
    </citation>
    <scope>NUCLEOTIDE SEQUENCE</scope>
</reference>
<reference evidence="2" key="2">
    <citation type="submission" date="2024-10" db="UniProtKB">
        <authorList>
            <consortium name="EnsemblProtists"/>
        </authorList>
    </citation>
    <scope>IDENTIFICATION</scope>
</reference>
<evidence type="ECO:0000256" key="1">
    <source>
        <dbReference type="SAM" id="Phobius"/>
    </source>
</evidence>
<organism evidence="2 3">
    <name type="scientific">Emiliania huxleyi (strain CCMP1516)</name>
    <dbReference type="NCBI Taxonomy" id="280463"/>
    <lineage>
        <taxon>Eukaryota</taxon>
        <taxon>Haptista</taxon>
        <taxon>Haptophyta</taxon>
        <taxon>Prymnesiophyceae</taxon>
        <taxon>Isochrysidales</taxon>
        <taxon>Noelaerhabdaceae</taxon>
        <taxon>Emiliania</taxon>
    </lineage>
</organism>
<evidence type="ECO:0000313" key="3">
    <source>
        <dbReference type="Proteomes" id="UP000013827"/>
    </source>
</evidence>
<dbReference type="RefSeq" id="XP_005771390.1">
    <property type="nucleotide sequence ID" value="XM_005771333.1"/>
</dbReference>
<dbReference type="EnsemblProtists" id="EOD08170">
    <property type="protein sequence ID" value="EOD08170"/>
    <property type="gene ID" value="EMIHUDRAFT_217743"/>
</dbReference>
<dbReference type="GeneID" id="17254289"/>
<dbReference type="GeneID" id="17264507"/>
<dbReference type="KEGG" id="ehx:EMIHUDRAFT_217743"/>
<keyword evidence="1" id="KW-1133">Transmembrane helix</keyword>
<dbReference type="PaxDb" id="2903-EOD08170"/>